<dbReference type="InterPro" id="IPR008969">
    <property type="entry name" value="CarboxyPept-like_regulatory"/>
</dbReference>
<keyword evidence="6 8" id="KW-0472">Membrane</keyword>
<evidence type="ECO:0000256" key="2">
    <source>
        <dbReference type="ARBA" id="ARBA00022448"/>
    </source>
</evidence>
<feature type="chain" id="PRO_5047136600" evidence="10">
    <location>
        <begin position="28"/>
        <end position="1051"/>
    </location>
</feature>
<evidence type="ECO:0000256" key="9">
    <source>
        <dbReference type="RuleBase" id="RU003357"/>
    </source>
</evidence>
<keyword evidence="5 9" id="KW-0798">TonB box</keyword>
<dbReference type="EMBL" id="JAOYOD010000001">
    <property type="protein sequence ID" value="MCV9385107.1"/>
    <property type="molecule type" value="Genomic_DNA"/>
</dbReference>
<keyword evidence="2 8" id="KW-0813">Transport</keyword>
<dbReference type="Proteomes" id="UP001300692">
    <property type="component" value="Unassembled WGS sequence"/>
</dbReference>
<keyword evidence="3 8" id="KW-1134">Transmembrane beta strand</keyword>
<keyword evidence="7 8" id="KW-0998">Cell outer membrane</keyword>
<dbReference type="InterPro" id="IPR023997">
    <property type="entry name" value="TonB-dep_OMP_SusC/RagA_CS"/>
</dbReference>
<evidence type="ECO:0000313" key="13">
    <source>
        <dbReference type="EMBL" id="MCV9385107.1"/>
    </source>
</evidence>
<evidence type="ECO:0000259" key="12">
    <source>
        <dbReference type="Pfam" id="PF07715"/>
    </source>
</evidence>
<dbReference type="InterPro" id="IPR000531">
    <property type="entry name" value="Beta-barrel_TonB"/>
</dbReference>
<name>A0ABT3CN95_9BACT</name>
<evidence type="ECO:0000256" key="4">
    <source>
        <dbReference type="ARBA" id="ARBA00022692"/>
    </source>
</evidence>
<keyword evidence="13" id="KW-0675">Receptor</keyword>
<dbReference type="InterPro" id="IPR039426">
    <property type="entry name" value="TonB-dep_rcpt-like"/>
</dbReference>
<dbReference type="InterPro" id="IPR012910">
    <property type="entry name" value="Plug_dom"/>
</dbReference>
<keyword evidence="14" id="KW-1185">Reference proteome</keyword>
<evidence type="ECO:0000259" key="11">
    <source>
        <dbReference type="Pfam" id="PF00593"/>
    </source>
</evidence>
<dbReference type="NCBIfam" id="TIGR04056">
    <property type="entry name" value="OMP_RagA_SusC"/>
    <property type="match status" value="1"/>
</dbReference>
<evidence type="ECO:0000256" key="1">
    <source>
        <dbReference type="ARBA" id="ARBA00004571"/>
    </source>
</evidence>
<dbReference type="Gene3D" id="2.40.170.20">
    <property type="entry name" value="TonB-dependent receptor, beta-barrel domain"/>
    <property type="match status" value="1"/>
</dbReference>
<dbReference type="SUPFAM" id="SSF56935">
    <property type="entry name" value="Porins"/>
    <property type="match status" value="1"/>
</dbReference>
<evidence type="ECO:0000256" key="7">
    <source>
        <dbReference type="ARBA" id="ARBA00023237"/>
    </source>
</evidence>
<dbReference type="InterPro" id="IPR037066">
    <property type="entry name" value="Plug_dom_sf"/>
</dbReference>
<evidence type="ECO:0000256" key="6">
    <source>
        <dbReference type="ARBA" id="ARBA00023136"/>
    </source>
</evidence>
<comment type="caution">
    <text evidence="13">The sequence shown here is derived from an EMBL/GenBank/DDBJ whole genome shotgun (WGS) entry which is preliminary data.</text>
</comment>
<evidence type="ECO:0000256" key="5">
    <source>
        <dbReference type="ARBA" id="ARBA00023077"/>
    </source>
</evidence>
<comment type="subcellular location">
    <subcellularLocation>
        <location evidence="1 8">Cell outer membrane</location>
        <topology evidence="1 8">Multi-pass membrane protein</topology>
    </subcellularLocation>
</comment>
<dbReference type="Gene3D" id="2.170.130.10">
    <property type="entry name" value="TonB-dependent receptor, plug domain"/>
    <property type="match status" value="1"/>
</dbReference>
<sequence length="1051" mass="115823">MLKNYKLKAFYLCLFALAFLGSGQLLAQSQVVKGTVSSSTDGEALPGVTVLLKGSTTGTVTDLDGNFSLNLKEDVSDPILVFSFIGYVSQEISVGSRSVLDVSLEEDVTALEEVVVVGYGVQQKKLVTGATGQVKGDKLTALSTTDALSAMQGQVAGVNISSTSGQPGEGLKINIRGVGTIHNTGPLYIVDGVQTGDISYLNNSDIASIDVLKDAASAAIYGSQAANGVVLITTKTGSAGKAQWTFDSYYGIQQPTRQISMLDAQEYATIMNEAAINSGNLPYFTQDSIAQMGAGTDWVDQMIYDNAVMQNYALGVSGGSEKSTYSMSAGYTGQEGIVGGPDVSDYERFSFRLNSEHKFWNDVVTVGQHLTFSYMKKNGISVGNQYNNSFRGAFGVSPFLPMYDDAGNYLNNTANAGVMYQGQEWQPWNPGENNPYASMMLNNQNDNRNQKALGDFYVQIEPVKGLKLRSRFAYDYYAEQRRSYRPVYDLSIYAFRTNDEATQNMSQGLALTLDNTLSYDMEFGDHSLTALVGTYMWVNKGLWMSTSNADLTVSDLEHAYINNATNTDLTRLNYQGAPNNDQKLQSYFGRLSYDFRDKYLLNATLRADGSSKFSEDNRWGYFPSVSAGWVLSKESFWDGIGNTVSFFKLRASWGQVGNQNIDDFQYLSPVVINKSNYYFGSAGYDASGNAVGAYVSRLSNNNIKWETSEQIDVGFDAYLIDGKMEINFDYYQKNTYDWLVDAPGFATEGADAPVINGGNVLNEGYELALSYNDRVGDDFNYWISAVGSYNQNEVTEVPTDDGIVHGLKNMLFDNSPEFYRRAESGYPIGYFWGQETLGVFQTEEEVLSHTSATESGTVVIQPDAKPGDLKFVDRNGDGIINDADKTMIGDPNPDFTFSLSLGFDYKGFDFSVLGYGVAGNQIVQSYRNHNAYANYTKATLGRWHGEGTSNSIPRVTQTNENLRIVSDYYIQDGDFFRINNLTLGYDFKNLIQTENIGKLRIYATVQNAFTFTKYDGMDPEIGYGVENGSSGIDLGFYPRARTYMLGLNMNF</sequence>
<dbReference type="InterPro" id="IPR036942">
    <property type="entry name" value="Beta-barrel_TonB_sf"/>
</dbReference>
<gene>
    <name evidence="13" type="ORF">N7U62_00450</name>
</gene>
<comment type="similarity">
    <text evidence="8 9">Belongs to the TonB-dependent receptor family.</text>
</comment>
<evidence type="ECO:0000256" key="10">
    <source>
        <dbReference type="SAM" id="SignalP"/>
    </source>
</evidence>
<evidence type="ECO:0000256" key="3">
    <source>
        <dbReference type="ARBA" id="ARBA00022452"/>
    </source>
</evidence>
<accession>A0ABT3CN95</accession>
<feature type="domain" description="TonB-dependent receptor plug" evidence="12">
    <location>
        <begin position="127"/>
        <end position="229"/>
    </location>
</feature>
<protein>
    <submittedName>
        <fullName evidence="13">TonB-dependent receptor</fullName>
    </submittedName>
</protein>
<keyword evidence="10" id="KW-0732">Signal</keyword>
<feature type="domain" description="TonB-dependent receptor-like beta-barrel" evidence="11">
    <location>
        <begin position="413"/>
        <end position="1007"/>
    </location>
</feature>
<feature type="signal peptide" evidence="10">
    <location>
        <begin position="1"/>
        <end position="27"/>
    </location>
</feature>
<dbReference type="Pfam" id="PF00593">
    <property type="entry name" value="TonB_dep_Rec_b-barrel"/>
    <property type="match status" value="1"/>
</dbReference>
<proteinExistence type="inferred from homology"/>
<dbReference type="SUPFAM" id="SSF49464">
    <property type="entry name" value="Carboxypeptidase regulatory domain-like"/>
    <property type="match status" value="1"/>
</dbReference>
<keyword evidence="4 8" id="KW-0812">Transmembrane</keyword>
<reference evidence="13 14" key="1">
    <citation type="submission" date="2022-10" db="EMBL/GenBank/DDBJ databases">
        <title>Comparative genomics and taxonomic characterization of three novel marine species of genus Reichenbachiella exhibiting antioxidant and polysaccharide degradation activities.</title>
        <authorList>
            <person name="Muhammad N."/>
            <person name="Lee Y.-J."/>
            <person name="Ko J."/>
            <person name="Kim S.-G."/>
        </authorList>
    </citation>
    <scope>NUCLEOTIDE SEQUENCE [LARGE SCALE GENOMIC DNA]</scope>
    <source>
        <strain evidence="13 14">ABR2-5</strain>
    </source>
</reference>
<organism evidence="13 14">
    <name type="scientific">Reichenbachiella ulvae</name>
    <dbReference type="NCBI Taxonomy" id="2980104"/>
    <lineage>
        <taxon>Bacteria</taxon>
        <taxon>Pseudomonadati</taxon>
        <taxon>Bacteroidota</taxon>
        <taxon>Cytophagia</taxon>
        <taxon>Cytophagales</taxon>
        <taxon>Reichenbachiellaceae</taxon>
        <taxon>Reichenbachiella</taxon>
    </lineage>
</organism>
<dbReference type="RefSeq" id="WP_264135903.1">
    <property type="nucleotide sequence ID" value="NZ_JAOYOD010000001.1"/>
</dbReference>
<evidence type="ECO:0000313" key="14">
    <source>
        <dbReference type="Proteomes" id="UP001300692"/>
    </source>
</evidence>
<dbReference type="PROSITE" id="PS52016">
    <property type="entry name" value="TONB_DEPENDENT_REC_3"/>
    <property type="match status" value="1"/>
</dbReference>
<dbReference type="NCBIfam" id="TIGR04057">
    <property type="entry name" value="SusC_RagA_signa"/>
    <property type="match status" value="1"/>
</dbReference>
<dbReference type="Gene3D" id="2.60.40.1120">
    <property type="entry name" value="Carboxypeptidase-like, regulatory domain"/>
    <property type="match status" value="1"/>
</dbReference>
<evidence type="ECO:0000256" key="8">
    <source>
        <dbReference type="PROSITE-ProRule" id="PRU01360"/>
    </source>
</evidence>
<dbReference type="Pfam" id="PF07715">
    <property type="entry name" value="Plug"/>
    <property type="match status" value="1"/>
</dbReference>
<dbReference type="Pfam" id="PF13715">
    <property type="entry name" value="CarbopepD_reg_2"/>
    <property type="match status" value="1"/>
</dbReference>
<dbReference type="InterPro" id="IPR023996">
    <property type="entry name" value="TonB-dep_OMP_SusC/RagA"/>
</dbReference>